<dbReference type="Proteomes" id="UP000019277">
    <property type="component" value="Unassembled WGS sequence"/>
</dbReference>
<gene>
    <name evidence="3" type="ORF">UO65_0928</name>
</gene>
<organism evidence="3 4">
    <name type="scientific">Actinokineospora spheciospongiae</name>
    <dbReference type="NCBI Taxonomy" id="909613"/>
    <lineage>
        <taxon>Bacteria</taxon>
        <taxon>Bacillati</taxon>
        <taxon>Actinomycetota</taxon>
        <taxon>Actinomycetes</taxon>
        <taxon>Pseudonocardiales</taxon>
        <taxon>Pseudonocardiaceae</taxon>
        <taxon>Actinokineospora</taxon>
    </lineage>
</organism>
<dbReference type="GO" id="GO:0008610">
    <property type="term" value="P:lipid biosynthetic process"/>
    <property type="evidence" value="ECO:0007669"/>
    <property type="project" value="TreeGrafter"/>
</dbReference>
<dbReference type="PANTHER" id="PTHR11487:SF0">
    <property type="entry name" value="S-ACYL FATTY ACID SYNTHASE THIOESTERASE, MEDIUM CHAIN"/>
    <property type="match status" value="1"/>
</dbReference>
<dbReference type="STRING" id="909613.UO65_0928"/>
<dbReference type="InterPro" id="IPR001031">
    <property type="entry name" value="Thioesterase"/>
</dbReference>
<dbReference type="Gene3D" id="3.40.50.1820">
    <property type="entry name" value="alpha/beta hydrolase"/>
    <property type="match status" value="1"/>
</dbReference>
<evidence type="ECO:0000313" key="4">
    <source>
        <dbReference type="Proteomes" id="UP000019277"/>
    </source>
</evidence>
<evidence type="ECO:0000256" key="1">
    <source>
        <dbReference type="ARBA" id="ARBA00007169"/>
    </source>
</evidence>
<reference evidence="3 4" key="1">
    <citation type="journal article" date="2014" name="Genome Announc.">
        <title>Draft Genome Sequence of the Antitrypanosomally Active Sponge-Associated Bacterium Actinokineospora sp. Strain EG49.</title>
        <authorList>
            <person name="Harjes J."/>
            <person name="Ryu T."/>
            <person name="Abdelmohsen U.R."/>
            <person name="Moitinho-Silva L."/>
            <person name="Horn H."/>
            <person name="Ravasi T."/>
            <person name="Hentschel U."/>
        </authorList>
    </citation>
    <scope>NUCLEOTIDE SEQUENCE [LARGE SCALE GENOMIC DNA]</scope>
    <source>
        <strain evidence="3 4">EG49</strain>
    </source>
</reference>
<keyword evidence="4" id="KW-1185">Reference proteome</keyword>
<dbReference type="InterPro" id="IPR029058">
    <property type="entry name" value="AB_hydrolase_fold"/>
</dbReference>
<proteinExistence type="inferred from homology"/>
<protein>
    <submittedName>
        <fullName evidence="3">Thioesterase</fullName>
    </submittedName>
</protein>
<dbReference type="eggNOG" id="COG3208">
    <property type="taxonomic scope" value="Bacteria"/>
</dbReference>
<comment type="caution">
    <text evidence="3">The sequence shown here is derived from an EMBL/GenBank/DDBJ whole genome shotgun (WGS) entry which is preliminary data.</text>
</comment>
<comment type="similarity">
    <text evidence="1">Belongs to the thioesterase family.</text>
</comment>
<accession>W7ITP4</accession>
<feature type="domain" description="Thioesterase" evidence="2">
    <location>
        <begin position="21"/>
        <end position="242"/>
    </location>
</feature>
<evidence type="ECO:0000259" key="2">
    <source>
        <dbReference type="Pfam" id="PF00975"/>
    </source>
</evidence>
<dbReference type="SUPFAM" id="SSF53474">
    <property type="entry name" value="alpha/beta-Hydrolases"/>
    <property type="match status" value="1"/>
</dbReference>
<dbReference type="Pfam" id="PF00975">
    <property type="entry name" value="Thioesterase"/>
    <property type="match status" value="1"/>
</dbReference>
<dbReference type="AlphaFoldDB" id="W7ITP4"/>
<sequence>MGLTVAGWISGDALADDAPTRLFCFAHAGGGGGFFRPWRGALGEDTAVCPVVLPGREGRVREAPFTRIGPLVDALVDGLGPHLDRPFAFFGHSLGSIVAFELAKRLRETGHAGPGCLIASGRRAPQLPNRRRDVHALPSGDFVAEMLGLGGTPPELVRQPELLEFFLPVLRADFELNETYRPAPAAPLDCPVFGFTGDADPLADPDEVAAWARVTTGPFGLRVFRGDHFYLRDSTGVLAAVRADLRRARRLLAQK</sequence>
<evidence type="ECO:0000313" key="3">
    <source>
        <dbReference type="EMBL" id="EWC63733.1"/>
    </source>
</evidence>
<dbReference type="InterPro" id="IPR012223">
    <property type="entry name" value="TEII"/>
</dbReference>
<dbReference type="PATRIC" id="fig|909613.9.peg.942"/>
<name>W7ITP4_9PSEU</name>
<dbReference type="EMBL" id="AYXG01000037">
    <property type="protein sequence ID" value="EWC63733.1"/>
    <property type="molecule type" value="Genomic_DNA"/>
</dbReference>
<dbReference type="PANTHER" id="PTHR11487">
    <property type="entry name" value="THIOESTERASE"/>
    <property type="match status" value="1"/>
</dbReference>